<evidence type="ECO:0000313" key="4">
    <source>
        <dbReference type="Proteomes" id="UP000678393"/>
    </source>
</evidence>
<dbReference type="Gene3D" id="3.90.1150.10">
    <property type="entry name" value="Aspartate Aminotransferase, domain 1"/>
    <property type="match status" value="1"/>
</dbReference>
<evidence type="ECO:0000313" key="3">
    <source>
        <dbReference type="EMBL" id="CAG5130569.1"/>
    </source>
</evidence>
<evidence type="ECO:0000259" key="2">
    <source>
        <dbReference type="Pfam" id="PF00155"/>
    </source>
</evidence>
<gene>
    <name evidence="3" type="ORF">CUNI_LOCUS16127</name>
</gene>
<dbReference type="Gene3D" id="3.40.640.10">
    <property type="entry name" value="Type I PLP-dependent aspartate aminotransferase-like (Major domain)"/>
    <property type="match status" value="1"/>
</dbReference>
<name>A0A8S3ZMG3_9EUPU</name>
<dbReference type="PANTHER" id="PTHR43795:SF39">
    <property type="entry name" value="AMINOTRANSFERASE CLASS I_CLASSII DOMAIN-CONTAINING PROTEIN"/>
    <property type="match status" value="1"/>
</dbReference>
<dbReference type="PANTHER" id="PTHR43795">
    <property type="entry name" value="BIFUNCTIONAL ASPARTATE AMINOTRANSFERASE AND GLUTAMATE/ASPARTATE-PREPHENATE AMINOTRANSFERASE-RELATED"/>
    <property type="match status" value="1"/>
</dbReference>
<dbReference type="InterPro" id="IPR050478">
    <property type="entry name" value="Ethylene_sulfur-biosynth"/>
</dbReference>
<dbReference type="InterPro" id="IPR004839">
    <property type="entry name" value="Aminotransferase_I/II_large"/>
</dbReference>
<sequence>MSDVLSKQALACVQMTSLSGSHFRAVRSNRYNPIDNPEGVVDFGLAENKLCEDLLIEKMSAIAKLPEPKELLYYEKATGNVGFRQSMSRFIEKMFHAYDSISADNVFITNGVTVIMEAVAFAFADPGDYIMVPSPYYYRTIFDIFERPGVHVLDVPLTRLKGDTTGRYSLDSEVLEQVYQKAVSEGKRVRAVMLNNPVNPTGDVVGAEQLKELLDFTHRHKLQLFSNEIYGFSVHDPDVKFTSILSLPHPDPASVHFAWGVSKDTGLSGYRCGFVHTKNPAFLQYLTNTLIYFRAAGIIMHRLQHFLDDHEWMEQIYFRNMKERMHTRFEDLRNILEKHGAKVHPSPATVFIWADFSKFLPEQTPVGEMWLCEQFLKEKAFVVPGFDYHSEKPGMFRICYSIHEAAYEYGKNAIIRVLQRLQV</sequence>
<dbReference type="InterPro" id="IPR015424">
    <property type="entry name" value="PyrdxlP-dep_Trfase"/>
</dbReference>
<dbReference type="Proteomes" id="UP000678393">
    <property type="component" value="Unassembled WGS sequence"/>
</dbReference>
<evidence type="ECO:0000256" key="1">
    <source>
        <dbReference type="ARBA" id="ARBA00022898"/>
    </source>
</evidence>
<dbReference type="CDD" id="cd00609">
    <property type="entry name" value="AAT_like"/>
    <property type="match status" value="1"/>
</dbReference>
<protein>
    <recommendedName>
        <fullName evidence="2">Aminotransferase class I/classII large domain-containing protein</fullName>
    </recommendedName>
</protein>
<dbReference type="InterPro" id="IPR015422">
    <property type="entry name" value="PyrdxlP-dep_Trfase_small"/>
</dbReference>
<accession>A0A8S3ZMG3</accession>
<dbReference type="GO" id="GO:0006520">
    <property type="term" value="P:amino acid metabolic process"/>
    <property type="evidence" value="ECO:0007669"/>
    <property type="project" value="TreeGrafter"/>
</dbReference>
<organism evidence="3 4">
    <name type="scientific">Candidula unifasciata</name>
    <dbReference type="NCBI Taxonomy" id="100452"/>
    <lineage>
        <taxon>Eukaryota</taxon>
        <taxon>Metazoa</taxon>
        <taxon>Spiralia</taxon>
        <taxon>Lophotrochozoa</taxon>
        <taxon>Mollusca</taxon>
        <taxon>Gastropoda</taxon>
        <taxon>Heterobranchia</taxon>
        <taxon>Euthyneura</taxon>
        <taxon>Panpulmonata</taxon>
        <taxon>Eupulmonata</taxon>
        <taxon>Stylommatophora</taxon>
        <taxon>Helicina</taxon>
        <taxon>Helicoidea</taxon>
        <taxon>Geomitridae</taxon>
        <taxon>Candidula</taxon>
    </lineage>
</organism>
<keyword evidence="1" id="KW-0663">Pyridoxal phosphate</keyword>
<proteinExistence type="predicted"/>
<comment type="caution">
    <text evidence="3">The sequence shown here is derived from an EMBL/GenBank/DDBJ whole genome shotgun (WGS) entry which is preliminary data.</text>
</comment>
<reference evidence="3" key="1">
    <citation type="submission" date="2021-04" db="EMBL/GenBank/DDBJ databases">
        <authorList>
            <consortium name="Molecular Ecology Group"/>
        </authorList>
    </citation>
    <scope>NUCLEOTIDE SEQUENCE</scope>
</reference>
<keyword evidence="4" id="KW-1185">Reference proteome</keyword>
<feature type="domain" description="Aminotransferase class I/classII large" evidence="2">
    <location>
        <begin position="44"/>
        <end position="409"/>
    </location>
</feature>
<dbReference type="Pfam" id="PF00155">
    <property type="entry name" value="Aminotran_1_2"/>
    <property type="match status" value="1"/>
</dbReference>
<dbReference type="EMBL" id="CAJHNH020004113">
    <property type="protein sequence ID" value="CAG5130569.1"/>
    <property type="molecule type" value="Genomic_DNA"/>
</dbReference>
<dbReference type="SUPFAM" id="SSF53383">
    <property type="entry name" value="PLP-dependent transferases"/>
    <property type="match status" value="1"/>
</dbReference>
<dbReference type="GO" id="GO:0030170">
    <property type="term" value="F:pyridoxal phosphate binding"/>
    <property type="evidence" value="ECO:0007669"/>
    <property type="project" value="InterPro"/>
</dbReference>
<dbReference type="InterPro" id="IPR015421">
    <property type="entry name" value="PyrdxlP-dep_Trfase_major"/>
</dbReference>
<dbReference type="OrthoDB" id="691673at2759"/>
<dbReference type="GO" id="GO:0008483">
    <property type="term" value="F:transaminase activity"/>
    <property type="evidence" value="ECO:0007669"/>
    <property type="project" value="TreeGrafter"/>
</dbReference>
<dbReference type="AlphaFoldDB" id="A0A8S3ZMG3"/>
<dbReference type="PRINTS" id="PR00753">
    <property type="entry name" value="ACCSYNTHASE"/>
</dbReference>